<reference evidence="2 3" key="1">
    <citation type="submission" date="2018-05" db="EMBL/GenBank/DDBJ databases">
        <title>Brachybacterium sp. M1HQ-2T, whole genome shotgun sequence.</title>
        <authorList>
            <person name="Tuo L."/>
        </authorList>
    </citation>
    <scope>NUCLEOTIDE SEQUENCE [LARGE SCALE GENOMIC DNA]</scope>
    <source>
        <strain evidence="2 3">M1HQ-2</strain>
    </source>
</reference>
<dbReference type="RefSeq" id="WP_109275399.1">
    <property type="nucleotide sequence ID" value="NZ_QFKX01000002.1"/>
</dbReference>
<comment type="caution">
    <text evidence="2">The sequence shown here is derived from an EMBL/GenBank/DDBJ whole genome shotgun (WGS) entry which is preliminary data.</text>
</comment>
<evidence type="ECO:0000313" key="2">
    <source>
        <dbReference type="EMBL" id="PWH06804.1"/>
    </source>
</evidence>
<evidence type="ECO:0000259" key="1">
    <source>
        <dbReference type="PROSITE" id="PS51186"/>
    </source>
</evidence>
<feature type="domain" description="N-acetyltransferase" evidence="1">
    <location>
        <begin position="4"/>
        <end position="178"/>
    </location>
</feature>
<dbReference type="SUPFAM" id="SSF55729">
    <property type="entry name" value="Acyl-CoA N-acyltransferases (Nat)"/>
    <property type="match status" value="1"/>
</dbReference>
<evidence type="ECO:0000313" key="3">
    <source>
        <dbReference type="Proteomes" id="UP000245590"/>
    </source>
</evidence>
<protein>
    <recommendedName>
        <fullName evidence="1">N-acetyltransferase domain-containing protein</fullName>
    </recommendedName>
</protein>
<sequence length="181" mass="20039">MPPAIARDLSPDEARARLDELLEVYRSAWDAGASLLEHLRGRIRYSLSAMPGTRILVVEDPTTHRALSIMFGHAYHRSSWWPQQVQAPLEAAGHAAWTQDAFEVVEIATAPWARGQGYARALLESLHATMPQRTSLLSTGPDNPARALYRRCGYVELLTDFRYALTGSPAVVLGYRRPGSG</sequence>
<organism evidence="2 3">
    <name type="scientific">Brachybacterium endophyticum</name>
    <dbReference type="NCBI Taxonomy" id="2182385"/>
    <lineage>
        <taxon>Bacteria</taxon>
        <taxon>Bacillati</taxon>
        <taxon>Actinomycetota</taxon>
        <taxon>Actinomycetes</taxon>
        <taxon>Micrococcales</taxon>
        <taxon>Dermabacteraceae</taxon>
        <taxon>Brachybacterium</taxon>
    </lineage>
</organism>
<accession>A0A2U2RLZ7</accession>
<dbReference type="PROSITE" id="PS51186">
    <property type="entry name" value="GNAT"/>
    <property type="match status" value="1"/>
</dbReference>
<keyword evidence="3" id="KW-1185">Reference proteome</keyword>
<dbReference type="EMBL" id="QFKX01000002">
    <property type="protein sequence ID" value="PWH06804.1"/>
    <property type="molecule type" value="Genomic_DNA"/>
</dbReference>
<dbReference type="Gene3D" id="3.40.630.30">
    <property type="match status" value="1"/>
</dbReference>
<dbReference type="GO" id="GO:0016747">
    <property type="term" value="F:acyltransferase activity, transferring groups other than amino-acyl groups"/>
    <property type="evidence" value="ECO:0007669"/>
    <property type="project" value="InterPro"/>
</dbReference>
<dbReference type="AlphaFoldDB" id="A0A2U2RLZ7"/>
<proteinExistence type="predicted"/>
<name>A0A2U2RLZ7_9MICO</name>
<dbReference type="OrthoDB" id="9803233at2"/>
<dbReference type="Pfam" id="PF13508">
    <property type="entry name" value="Acetyltransf_7"/>
    <property type="match status" value="1"/>
</dbReference>
<dbReference type="InterPro" id="IPR016181">
    <property type="entry name" value="Acyl_CoA_acyltransferase"/>
</dbReference>
<dbReference type="Proteomes" id="UP000245590">
    <property type="component" value="Unassembled WGS sequence"/>
</dbReference>
<dbReference type="InterPro" id="IPR000182">
    <property type="entry name" value="GNAT_dom"/>
</dbReference>
<gene>
    <name evidence="2" type="ORF">DEO23_07780</name>
</gene>